<dbReference type="Proteomes" id="UP001596154">
    <property type="component" value="Unassembled WGS sequence"/>
</dbReference>
<evidence type="ECO:0000256" key="1">
    <source>
        <dbReference type="SAM" id="Phobius"/>
    </source>
</evidence>
<name>A0ABW0V0H8_9ACTN</name>
<proteinExistence type="predicted"/>
<dbReference type="RefSeq" id="WP_381029014.1">
    <property type="nucleotide sequence ID" value="NZ_JBHSNY010000013.1"/>
</dbReference>
<keyword evidence="3" id="KW-1185">Reference proteome</keyword>
<gene>
    <name evidence="2" type="ORF">ACFPZJ_32110</name>
</gene>
<evidence type="ECO:0000313" key="2">
    <source>
        <dbReference type="EMBL" id="MFC5638329.1"/>
    </source>
</evidence>
<accession>A0ABW0V0H8</accession>
<sequence>MRRPRRRPPTAEPHLMAHLRSTVWGPAEFVGLPPWWLVAEGLVAGVLGAGAVIGTTLVGAWYGLPAWAGGEVALVCCAALVLYLSVVRAGRALIGLVAVLSVCLAFQAPQAAAGVVLAERGRVESVVVTSVEGGSAAVPGRGRYLCSVADRDGVPLQVRIWRGCGQTTRPGDALAVVYDPKGRVPPRGVAAGAGPYEPLRDPAALAAALVGACAIAVVRSYRLTHVVSDAEAGGSGRGAAERL</sequence>
<evidence type="ECO:0008006" key="4">
    <source>
        <dbReference type="Google" id="ProtNLM"/>
    </source>
</evidence>
<keyword evidence="1" id="KW-0472">Membrane</keyword>
<protein>
    <recommendedName>
        <fullName evidence="4">DUF3592 domain-containing protein</fullName>
    </recommendedName>
</protein>
<dbReference type="EMBL" id="JBHSNY010000013">
    <property type="protein sequence ID" value="MFC5638329.1"/>
    <property type="molecule type" value="Genomic_DNA"/>
</dbReference>
<feature type="transmembrane region" description="Helical" evidence="1">
    <location>
        <begin position="93"/>
        <end position="118"/>
    </location>
</feature>
<keyword evidence="1" id="KW-1133">Transmembrane helix</keyword>
<keyword evidence="1" id="KW-0812">Transmembrane</keyword>
<comment type="caution">
    <text evidence="2">The sequence shown here is derived from an EMBL/GenBank/DDBJ whole genome shotgun (WGS) entry which is preliminary data.</text>
</comment>
<feature type="transmembrane region" description="Helical" evidence="1">
    <location>
        <begin position="68"/>
        <end position="86"/>
    </location>
</feature>
<evidence type="ECO:0000313" key="3">
    <source>
        <dbReference type="Proteomes" id="UP001596154"/>
    </source>
</evidence>
<reference evidence="3" key="1">
    <citation type="journal article" date="2019" name="Int. J. Syst. Evol. Microbiol.">
        <title>The Global Catalogue of Microorganisms (GCM) 10K type strain sequencing project: providing services to taxonomists for standard genome sequencing and annotation.</title>
        <authorList>
            <consortium name="The Broad Institute Genomics Platform"/>
            <consortium name="The Broad Institute Genome Sequencing Center for Infectious Disease"/>
            <person name="Wu L."/>
            <person name="Ma J."/>
        </authorList>
    </citation>
    <scope>NUCLEOTIDE SEQUENCE [LARGE SCALE GENOMIC DNA]</scope>
    <source>
        <strain evidence="3">CGMCC 4.7248</strain>
    </source>
</reference>
<organism evidence="2 3">
    <name type="scientific">Streptomyces bullii</name>
    <dbReference type="NCBI Taxonomy" id="349910"/>
    <lineage>
        <taxon>Bacteria</taxon>
        <taxon>Bacillati</taxon>
        <taxon>Actinomycetota</taxon>
        <taxon>Actinomycetes</taxon>
        <taxon>Kitasatosporales</taxon>
        <taxon>Streptomycetaceae</taxon>
        <taxon>Streptomyces</taxon>
    </lineage>
</organism>
<feature type="transmembrane region" description="Helical" evidence="1">
    <location>
        <begin position="42"/>
        <end position="62"/>
    </location>
</feature>